<dbReference type="Proteomes" id="UP000696573">
    <property type="component" value="Unassembled WGS sequence"/>
</dbReference>
<protein>
    <submittedName>
        <fullName evidence="1">Uncharacterized protein</fullName>
    </submittedName>
</protein>
<accession>A0A9N9VCN7</accession>
<dbReference type="EMBL" id="CABFNQ020000682">
    <property type="protein sequence ID" value="CAH0022698.1"/>
    <property type="molecule type" value="Genomic_DNA"/>
</dbReference>
<feature type="non-terminal residue" evidence="1">
    <location>
        <position position="110"/>
    </location>
</feature>
<dbReference type="AlphaFoldDB" id="A0A9N9VCN7"/>
<comment type="caution">
    <text evidence="1">The sequence shown here is derived from an EMBL/GenBank/DDBJ whole genome shotgun (WGS) entry which is preliminary data.</text>
</comment>
<reference evidence="1" key="1">
    <citation type="submission" date="2021-10" db="EMBL/GenBank/DDBJ databases">
        <authorList>
            <person name="Piombo E."/>
        </authorList>
    </citation>
    <scope>NUCLEOTIDE SEQUENCE</scope>
</reference>
<evidence type="ECO:0000313" key="2">
    <source>
        <dbReference type="Proteomes" id="UP000696573"/>
    </source>
</evidence>
<organism evidence="1 2">
    <name type="scientific">Clonostachys rhizophaga</name>
    <dbReference type="NCBI Taxonomy" id="160324"/>
    <lineage>
        <taxon>Eukaryota</taxon>
        <taxon>Fungi</taxon>
        <taxon>Dikarya</taxon>
        <taxon>Ascomycota</taxon>
        <taxon>Pezizomycotina</taxon>
        <taxon>Sordariomycetes</taxon>
        <taxon>Hypocreomycetidae</taxon>
        <taxon>Hypocreales</taxon>
        <taxon>Bionectriaceae</taxon>
        <taxon>Clonostachys</taxon>
    </lineage>
</organism>
<keyword evidence="2" id="KW-1185">Reference proteome</keyword>
<sequence length="110" mass="12007">MAFCHPGSKLRRALIMMGKARGFASKTKVPVLLRAEVSECNVTMPPCGIFHKPYLLGRKRLGAFGAAQDLTVDGCDLLIAEATTYFLGPFGGVWSCHENIAIGLWEPRAR</sequence>
<name>A0A9N9VCN7_9HYPO</name>
<proteinExistence type="predicted"/>
<evidence type="ECO:0000313" key="1">
    <source>
        <dbReference type="EMBL" id="CAH0022698.1"/>
    </source>
</evidence>
<gene>
    <name evidence="1" type="ORF">CRHIZ90672A_00012818</name>
</gene>